<evidence type="ECO:0000313" key="1">
    <source>
        <dbReference type="EMBL" id="KAF2551323.1"/>
    </source>
</evidence>
<dbReference type="GO" id="GO:0032039">
    <property type="term" value="C:integrator complex"/>
    <property type="evidence" value="ECO:0007669"/>
    <property type="project" value="InterPro"/>
</dbReference>
<organism evidence="1 2">
    <name type="scientific">Brassica cretica</name>
    <name type="common">Mustard</name>
    <dbReference type="NCBI Taxonomy" id="69181"/>
    <lineage>
        <taxon>Eukaryota</taxon>
        <taxon>Viridiplantae</taxon>
        <taxon>Streptophyta</taxon>
        <taxon>Embryophyta</taxon>
        <taxon>Tracheophyta</taxon>
        <taxon>Spermatophyta</taxon>
        <taxon>Magnoliopsida</taxon>
        <taxon>eudicotyledons</taxon>
        <taxon>Gunneridae</taxon>
        <taxon>Pentapetalae</taxon>
        <taxon>rosids</taxon>
        <taxon>malvids</taxon>
        <taxon>Brassicales</taxon>
        <taxon>Brassicaceae</taxon>
        <taxon>Brassiceae</taxon>
        <taxon>Brassica</taxon>
    </lineage>
</organism>
<comment type="caution">
    <text evidence="1">The sequence shown here is derived from an EMBL/GenBank/DDBJ whole genome shotgun (WGS) entry which is preliminary data.</text>
</comment>
<dbReference type="PANTHER" id="PTHR13322">
    <property type="entry name" value="C1ORF73 PROTEIN"/>
    <property type="match status" value="1"/>
</dbReference>
<dbReference type="EMBL" id="QGKW02001988">
    <property type="protein sequence ID" value="KAF2551323.1"/>
    <property type="molecule type" value="Genomic_DNA"/>
</dbReference>
<sequence length="177" mass="20024">MEKVSVACAMEWSIKLRQGSKEPEPAVSKLVKVAVVRVCMSMFKLSRGKDISECATWFLSKARICMKLLLLEESSNEENLVPFLVSLTKLASRSTHLASELVEVIMPFLGEDKTTHVRAAVLRCLHFLTKRGMCFSLVHESETAKFSYLNKKSSHRICNLKARQVFQKDTCLQTMHG</sequence>
<proteinExistence type="predicted"/>
<dbReference type="Proteomes" id="UP000712281">
    <property type="component" value="Unassembled WGS sequence"/>
</dbReference>
<dbReference type="InterPro" id="IPR033060">
    <property type="entry name" value="INTS7"/>
</dbReference>
<gene>
    <name evidence="1" type="ORF">F2Q68_00034361</name>
</gene>
<dbReference type="AlphaFoldDB" id="A0A8S9GZZ9"/>
<name>A0A8S9GZZ9_BRACR</name>
<evidence type="ECO:0000313" key="2">
    <source>
        <dbReference type="Proteomes" id="UP000712281"/>
    </source>
</evidence>
<dbReference type="PANTHER" id="PTHR13322:SF2">
    <property type="entry name" value="INTEGRATOR COMPLEX SUBUNIT 7"/>
    <property type="match status" value="1"/>
</dbReference>
<dbReference type="GO" id="GO:0034472">
    <property type="term" value="P:snRNA 3'-end processing"/>
    <property type="evidence" value="ECO:0007669"/>
    <property type="project" value="TreeGrafter"/>
</dbReference>
<dbReference type="InterPro" id="IPR016024">
    <property type="entry name" value="ARM-type_fold"/>
</dbReference>
<dbReference type="SUPFAM" id="SSF48371">
    <property type="entry name" value="ARM repeat"/>
    <property type="match status" value="1"/>
</dbReference>
<reference evidence="1" key="1">
    <citation type="submission" date="2019-12" db="EMBL/GenBank/DDBJ databases">
        <title>Genome sequencing and annotation of Brassica cretica.</title>
        <authorList>
            <person name="Studholme D.J."/>
            <person name="Sarris P.F."/>
        </authorList>
    </citation>
    <scope>NUCLEOTIDE SEQUENCE</scope>
    <source>
        <strain evidence="1">PFS-001/15</strain>
        <tissue evidence="1">Leaf</tissue>
    </source>
</reference>
<protein>
    <submittedName>
        <fullName evidence="1">Uncharacterized protein</fullName>
    </submittedName>
</protein>
<accession>A0A8S9GZZ9</accession>